<accession>A0ABU1SFU2</accession>
<dbReference type="Proteomes" id="UP001259347">
    <property type="component" value="Unassembled WGS sequence"/>
</dbReference>
<proteinExistence type="predicted"/>
<gene>
    <name evidence="1" type="ORF">J2Y69_003080</name>
</gene>
<evidence type="ECO:0000313" key="2">
    <source>
        <dbReference type="Proteomes" id="UP001259347"/>
    </source>
</evidence>
<dbReference type="EMBL" id="JAVDUM010000014">
    <property type="protein sequence ID" value="MDR6868464.1"/>
    <property type="molecule type" value="Genomic_DNA"/>
</dbReference>
<sequence length="123" mass="13564">MNEYAATAMLMNAAAGERILVIERDGRAVRQAVESFRQPNEAYAFGAQIRIANGAESVRLPSGGRISFATPRGYHRMRGQSVDVVFIDNDAHRVLGESIDAYDRFRLDVALVLKSTNGRVVHS</sequence>
<protein>
    <submittedName>
        <fullName evidence="1">Uncharacterized protein</fullName>
    </submittedName>
</protein>
<evidence type="ECO:0000313" key="1">
    <source>
        <dbReference type="EMBL" id="MDR6868464.1"/>
    </source>
</evidence>
<organism evidence="1 2">
    <name type="scientific">Microbacterium resistens</name>
    <dbReference type="NCBI Taxonomy" id="156977"/>
    <lineage>
        <taxon>Bacteria</taxon>
        <taxon>Bacillati</taxon>
        <taxon>Actinomycetota</taxon>
        <taxon>Actinomycetes</taxon>
        <taxon>Micrococcales</taxon>
        <taxon>Microbacteriaceae</taxon>
        <taxon>Microbacterium</taxon>
    </lineage>
</organism>
<reference evidence="1 2" key="1">
    <citation type="submission" date="2023-07" db="EMBL/GenBank/DDBJ databases">
        <title>Sorghum-associated microbial communities from plants grown in Nebraska, USA.</title>
        <authorList>
            <person name="Schachtman D."/>
        </authorList>
    </citation>
    <scope>NUCLEOTIDE SEQUENCE [LARGE SCALE GENOMIC DNA]</scope>
    <source>
        <strain evidence="1 2">2980</strain>
    </source>
</reference>
<keyword evidence="2" id="KW-1185">Reference proteome</keyword>
<dbReference type="RefSeq" id="WP_310022314.1">
    <property type="nucleotide sequence ID" value="NZ_JAVDUM010000014.1"/>
</dbReference>
<comment type="caution">
    <text evidence="1">The sequence shown here is derived from an EMBL/GenBank/DDBJ whole genome shotgun (WGS) entry which is preliminary data.</text>
</comment>
<name>A0ABU1SFU2_9MICO</name>